<dbReference type="InterPro" id="IPR003661">
    <property type="entry name" value="HisK_dim/P_dom"/>
</dbReference>
<keyword evidence="11" id="KW-1185">Reference proteome</keyword>
<dbReference type="InterPro" id="IPR036890">
    <property type="entry name" value="HATPase_C_sf"/>
</dbReference>
<evidence type="ECO:0000313" key="10">
    <source>
        <dbReference type="EMBL" id="MBT0664048.1"/>
    </source>
</evidence>
<dbReference type="PROSITE" id="PS50885">
    <property type="entry name" value="HAMP"/>
    <property type="match status" value="1"/>
</dbReference>
<organism evidence="10 11">
    <name type="scientific">Geoanaerobacter pelophilus</name>
    <dbReference type="NCBI Taxonomy" id="60036"/>
    <lineage>
        <taxon>Bacteria</taxon>
        <taxon>Pseudomonadati</taxon>
        <taxon>Thermodesulfobacteriota</taxon>
        <taxon>Desulfuromonadia</taxon>
        <taxon>Geobacterales</taxon>
        <taxon>Geobacteraceae</taxon>
        <taxon>Geoanaerobacter</taxon>
    </lineage>
</organism>
<dbReference type="PANTHER" id="PTHR43065">
    <property type="entry name" value="SENSOR HISTIDINE KINASE"/>
    <property type="match status" value="1"/>
</dbReference>
<evidence type="ECO:0000256" key="3">
    <source>
        <dbReference type="ARBA" id="ARBA00012438"/>
    </source>
</evidence>
<dbReference type="InterPro" id="IPR005467">
    <property type="entry name" value="His_kinase_dom"/>
</dbReference>
<gene>
    <name evidence="10" type="ORF">KI809_07005</name>
</gene>
<dbReference type="SMART" id="SM00304">
    <property type="entry name" value="HAMP"/>
    <property type="match status" value="1"/>
</dbReference>
<name>A0AAW4KZP2_9BACT</name>
<evidence type="ECO:0000256" key="7">
    <source>
        <dbReference type="SAM" id="Phobius"/>
    </source>
</evidence>
<dbReference type="Gene3D" id="1.10.287.130">
    <property type="match status" value="1"/>
</dbReference>
<dbReference type="AlphaFoldDB" id="A0AAW4KZP2"/>
<feature type="transmembrane region" description="Helical" evidence="7">
    <location>
        <begin position="26"/>
        <end position="45"/>
    </location>
</feature>
<accession>A0AAW4KZP2</accession>
<evidence type="ECO:0000256" key="6">
    <source>
        <dbReference type="ARBA" id="ARBA00022777"/>
    </source>
</evidence>
<keyword evidence="4" id="KW-0597">Phosphoprotein</keyword>
<protein>
    <recommendedName>
        <fullName evidence="3">histidine kinase</fullName>
        <ecNumber evidence="3">2.7.13.3</ecNumber>
    </recommendedName>
</protein>
<feature type="domain" description="Histidine kinase" evidence="8">
    <location>
        <begin position="318"/>
        <end position="521"/>
    </location>
</feature>
<keyword evidence="7" id="KW-0812">Transmembrane</keyword>
<evidence type="ECO:0000256" key="1">
    <source>
        <dbReference type="ARBA" id="ARBA00000085"/>
    </source>
</evidence>
<evidence type="ECO:0000259" key="8">
    <source>
        <dbReference type="PROSITE" id="PS50109"/>
    </source>
</evidence>
<dbReference type="InterPro" id="IPR004358">
    <property type="entry name" value="Sig_transdc_His_kin-like_C"/>
</dbReference>
<comment type="catalytic activity">
    <reaction evidence="1">
        <text>ATP + protein L-histidine = ADP + protein N-phospho-L-histidine.</text>
        <dbReference type="EC" id="2.7.13.3"/>
    </reaction>
</comment>
<feature type="domain" description="HAMP" evidence="9">
    <location>
        <begin position="224"/>
        <end position="276"/>
    </location>
</feature>
<keyword evidence="6 10" id="KW-0418">Kinase</keyword>
<evidence type="ECO:0000256" key="4">
    <source>
        <dbReference type="ARBA" id="ARBA00022553"/>
    </source>
</evidence>
<dbReference type="EMBL" id="JAHCVJ010000002">
    <property type="protein sequence ID" value="MBT0664048.1"/>
    <property type="molecule type" value="Genomic_DNA"/>
</dbReference>
<dbReference type="InterPro" id="IPR036097">
    <property type="entry name" value="HisK_dim/P_sf"/>
</dbReference>
<evidence type="ECO:0000259" key="9">
    <source>
        <dbReference type="PROSITE" id="PS50885"/>
    </source>
</evidence>
<dbReference type="PANTHER" id="PTHR43065:SF42">
    <property type="entry name" value="TWO-COMPONENT SENSOR PPRA"/>
    <property type="match status" value="1"/>
</dbReference>
<evidence type="ECO:0000256" key="2">
    <source>
        <dbReference type="ARBA" id="ARBA00004370"/>
    </source>
</evidence>
<dbReference type="Gene3D" id="3.30.565.10">
    <property type="entry name" value="Histidine kinase-like ATPase, C-terminal domain"/>
    <property type="match status" value="1"/>
</dbReference>
<keyword evidence="5" id="KW-0808">Transferase</keyword>
<evidence type="ECO:0000313" key="11">
    <source>
        <dbReference type="Proteomes" id="UP000811899"/>
    </source>
</evidence>
<proteinExistence type="predicted"/>
<dbReference type="Pfam" id="PF00512">
    <property type="entry name" value="HisKA"/>
    <property type="match status" value="1"/>
</dbReference>
<dbReference type="SMART" id="SM00387">
    <property type="entry name" value="HATPase_c"/>
    <property type="match status" value="1"/>
</dbReference>
<evidence type="ECO:0000256" key="5">
    <source>
        <dbReference type="ARBA" id="ARBA00022679"/>
    </source>
</evidence>
<keyword evidence="7" id="KW-1133">Transmembrane helix</keyword>
<dbReference type="CDD" id="cd06225">
    <property type="entry name" value="HAMP"/>
    <property type="match status" value="1"/>
</dbReference>
<dbReference type="PROSITE" id="PS50109">
    <property type="entry name" value="HIS_KIN"/>
    <property type="match status" value="1"/>
</dbReference>
<dbReference type="SMART" id="SM00388">
    <property type="entry name" value="HisKA"/>
    <property type="match status" value="1"/>
</dbReference>
<dbReference type="EC" id="2.7.13.3" evidence="3"/>
<feature type="transmembrane region" description="Helical" evidence="7">
    <location>
        <begin position="203"/>
        <end position="222"/>
    </location>
</feature>
<dbReference type="PRINTS" id="PR00344">
    <property type="entry name" value="BCTRLSENSOR"/>
</dbReference>
<dbReference type="Gene3D" id="3.30.450.290">
    <property type="match status" value="1"/>
</dbReference>
<keyword evidence="7" id="KW-0472">Membrane</keyword>
<comment type="caution">
    <text evidence="10">The sequence shown here is derived from an EMBL/GenBank/DDBJ whole genome shotgun (WGS) entry which is preliminary data.</text>
</comment>
<reference evidence="10 11" key="1">
    <citation type="submission" date="2021-05" db="EMBL/GenBank/DDBJ databases">
        <title>The draft genome of Geobacter pelophilus DSM 12255.</title>
        <authorList>
            <person name="Xu Z."/>
            <person name="Masuda Y."/>
            <person name="Itoh H."/>
            <person name="Senoo K."/>
        </authorList>
    </citation>
    <scope>NUCLEOTIDE SEQUENCE [LARGE SCALE GENOMIC DNA]</scope>
    <source>
        <strain evidence="10 11">DSM 12255</strain>
    </source>
</reference>
<dbReference type="Gene3D" id="6.10.340.10">
    <property type="match status" value="1"/>
</dbReference>
<dbReference type="GO" id="GO:0016020">
    <property type="term" value="C:membrane"/>
    <property type="evidence" value="ECO:0007669"/>
    <property type="project" value="UniProtKB-SubCell"/>
</dbReference>
<dbReference type="Pfam" id="PF02518">
    <property type="entry name" value="HATPase_c"/>
    <property type="match status" value="1"/>
</dbReference>
<sequence>MTKGQNGAKTPSPEQFAYVRSISDIFALYILISAVILAAGAWYLTTREIRTALQKGAVSEAERTAFAILGATRSHMLKNDQVLVHQVIEEIGLQGSGGPVRVLAKNGRVISSSVSDSENNTIRAAECALCHEKGSSSVKDAGFRIEKTGKERILTYARIIPNSPQCTESCHYHKKEQRALGILTTQIPLVAMDAVYANLVDNVWMLAFIWGSLSCGITFWALRRFVSGPLNSLSEKAQAMAAGSLDERVGITKIREFDAAGYEFNQMAAALQKSQESLRDINASLEDEVEKRTGELLAARVLLERSERLASLGTLAAGIAHEINNPLTGIMLHTSLAMGETSEQGKADLERVSSEAQRCATIARRLLEFSRSDEPRTAPLSLSKVLAESVELARAHEAVKHVTVVLPESDATIVADQQQMIQVLVNILINAGQAMSGNGTIRGTIITNGDTATLQIADEGKGMTEEELARAFDPFYTTKENGTGLGLAVTYGIVEGHGGSITLASTPGEGTTVSINLPLAHHTENMF</sequence>
<dbReference type="SUPFAM" id="SSF47384">
    <property type="entry name" value="Homodimeric domain of signal transducing histidine kinase"/>
    <property type="match status" value="1"/>
</dbReference>
<dbReference type="RefSeq" id="WP_214170817.1">
    <property type="nucleotide sequence ID" value="NZ_JAHCVJ010000002.1"/>
</dbReference>
<dbReference type="InterPro" id="IPR003594">
    <property type="entry name" value="HATPase_dom"/>
</dbReference>
<dbReference type="Proteomes" id="UP000811899">
    <property type="component" value="Unassembled WGS sequence"/>
</dbReference>
<dbReference type="InterPro" id="IPR003660">
    <property type="entry name" value="HAMP_dom"/>
</dbReference>
<dbReference type="SUPFAM" id="SSF55874">
    <property type="entry name" value="ATPase domain of HSP90 chaperone/DNA topoisomerase II/histidine kinase"/>
    <property type="match status" value="1"/>
</dbReference>
<comment type="subcellular location">
    <subcellularLocation>
        <location evidence="2">Membrane</location>
    </subcellularLocation>
</comment>
<dbReference type="Pfam" id="PF00672">
    <property type="entry name" value="HAMP"/>
    <property type="match status" value="1"/>
</dbReference>
<dbReference type="CDD" id="cd00082">
    <property type="entry name" value="HisKA"/>
    <property type="match status" value="1"/>
</dbReference>
<dbReference type="GO" id="GO:0000155">
    <property type="term" value="F:phosphorelay sensor kinase activity"/>
    <property type="evidence" value="ECO:0007669"/>
    <property type="project" value="InterPro"/>
</dbReference>